<dbReference type="Proteomes" id="UP000291469">
    <property type="component" value="Chromosome"/>
</dbReference>
<gene>
    <name evidence="1" type="ORF">ER308_01005</name>
</gene>
<sequence length="137" mass="14233">MGDIGAIRPLLVSVDGDDPVRVALEWERELYVGEAPGPSSGDAGDRRHERVVAAGGATLQALDQLTPSAVTFALEWAAVVHTAAELPDLVVAMPRVEVAGVPMRYAGAVVDDGDDPALLAARATLDALNRRLGVTGL</sequence>
<dbReference type="AlphaFoldDB" id="A0A411YAT6"/>
<keyword evidence="2" id="KW-1185">Reference proteome</keyword>
<dbReference type="RefSeq" id="WP_131153286.1">
    <property type="nucleotide sequence ID" value="NZ_CP036402.1"/>
</dbReference>
<accession>A0A411YAT6</accession>
<dbReference type="KEGG" id="erz:ER308_01005"/>
<evidence type="ECO:0000313" key="1">
    <source>
        <dbReference type="EMBL" id="QBI18288.1"/>
    </source>
</evidence>
<dbReference type="EMBL" id="CP036402">
    <property type="protein sequence ID" value="QBI18288.1"/>
    <property type="molecule type" value="Genomic_DNA"/>
</dbReference>
<evidence type="ECO:0000313" key="2">
    <source>
        <dbReference type="Proteomes" id="UP000291469"/>
    </source>
</evidence>
<proteinExistence type="predicted"/>
<organism evidence="1 2">
    <name type="scientific">Egibacter rhizosphaerae</name>
    <dbReference type="NCBI Taxonomy" id="1670831"/>
    <lineage>
        <taxon>Bacteria</taxon>
        <taxon>Bacillati</taxon>
        <taxon>Actinomycetota</taxon>
        <taxon>Nitriliruptoria</taxon>
        <taxon>Egibacterales</taxon>
        <taxon>Egibacteraceae</taxon>
        <taxon>Egibacter</taxon>
    </lineage>
</organism>
<reference evidence="1 2" key="1">
    <citation type="submission" date="2019-01" db="EMBL/GenBank/DDBJ databases">
        <title>Egibacter rhizosphaerae EGI 80759T.</title>
        <authorList>
            <person name="Chen D.-D."/>
            <person name="Tian Y."/>
            <person name="Jiao J.-Y."/>
            <person name="Zhang X.-T."/>
            <person name="Zhang Y.-G."/>
            <person name="Zhang Y."/>
            <person name="Xiao M."/>
            <person name="Shu W.-S."/>
            <person name="Li W.-J."/>
        </authorList>
    </citation>
    <scope>NUCLEOTIDE SEQUENCE [LARGE SCALE GENOMIC DNA]</scope>
    <source>
        <strain evidence="1 2">EGI 80759</strain>
    </source>
</reference>
<name>A0A411YAT6_9ACTN</name>
<protein>
    <submittedName>
        <fullName evidence="1">Uncharacterized protein</fullName>
    </submittedName>
</protein>